<feature type="compositionally biased region" description="Polar residues" evidence="1">
    <location>
        <begin position="88"/>
        <end position="98"/>
    </location>
</feature>
<evidence type="ECO:0000313" key="4">
    <source>
        <dbReference type="Proteomes" id="UP000054560"/>
    </source>
</evidence>
<keyword evidence="2" id="KW-0812">Transmembrane</keyword>
<sequence>MTIWFVLRTVALIGDVSSNLHTVILAFTGCAISVGFLCFIFGPKFYIAFSGKGDSMGGTSDHPEVALQEKERIQKEGQVRAEIPTANKKPNSPQTSATDAPAHESTLAIHLPVPISMTGPGDAGPIILPPLLDVVK</sequence>
<dbReference type="GeneID" id="25903701"/>
<name>A0A0L0G6G6_9EUKA</name>
<evidence type="ECO:0000256" key="2">
    <source>
        <dbReference type="SAM" id="Phobius"/>
    </source>
</evidence>
<evidence type="ECO:0000313" key="3">
    <source>
        <dbReference type="EMBL" id="KNC84600.1"/>
    </source>
</evidence>
<keyword evidence="2" id="KW-1133">Transmembrane helix</keyword>
<keyword evidence="2" id="KW-0472">Membrane</keyword>
<keyword evidence="4" id="KW-1185">Reference proteome</keyword>
<accession>A0A0L0G6G6</accession>
<protein>
    <submittedName>
        <fullName evidence="3">Uncharacterized protein</fullName>
    </submittedName>
</protein>
<dbReference type="RefSeq" id="XP_014158502.1">
    <property type="nucleotide sequence ID" value="XM_014303027.1"/>
</dbReference>
<evidence type="ECO:0000256" key="1">
    <source>
        <dbReference type="SAM" id="MobiDB-lite"/>
    </source>
</evidence>
<feature type="region of interest" description="Disordered" evidence="1">
    <location>
        <begin position="74"/>
        <end position="103"/>
    </location>
</feature>
<gene>
    <name evidence="3" type="ORF">SARC_03197</name>
</gene>
<dbReference type="AlphaFoldDB" id="A0A0L0G6G6"/>
<reference evidence="3 4" key="1">
    <citation type="submission" date="2011-02" db="EMBL/GenBank/DDBJ databases">
        <title>The Genome Sequence of Sphaeroforma arctica JP610.</title>
        <authorList>
            <consortium name="The Broad Institute Genome Sequencing Platform"/>
            <person name="Russ C."/>
            <person name="Cuomo C."/>
            <person name="Young S.K."/>
            <person name="Zeng Q."/>
            <person name="Gargeya S."/>
            <person name="Alvarado L."/>
            <person name="Berlin A."/>
            <person name="Chapman S.B."/>
            <person name="Chen Z."/>
            <person name="Freedman E."/>
            <person name="Gellesch M."/>
            <person name="Goldberg J."/>
            <person name="Griggs A."/>
            <person name="Gujja S."/>
            <person name="Heilman E."/>
            <person name="Heiman D."/>
            <person name="Howarth C."/>
            <person name="Mehta T."/>
            <person name="Neiman D."/>
            <person name="Pearson M."/>
            <person name="Roberts A."/>
            <person name="Saif S."/>
            <person name="Shea T."/>
            <person name="Shenoy N."/>
            <person name="Sisk P."/>
            <person name="Stolte C."/>
            <person name="Sykes S."/>
            <person name="White J."/>
            <person name="Yandava C."/>
            <person name="Burger G."/>
            <person name="Gray M.W."/>
            <person name="Holland P.W.H."/>
            <person name="King N."/>
            <person name="Lang F.B.F."/>
            <person name="Roger A.J."/>
            <person name="Ruiz-Trillo I."/>
            <person name="Haas B."/>
            <person name="Nusbaum C."/>
            <person name="Birren B."/>
        </authorList>
    </citation>
    <scope>NUCLEOTIDE SEQUENCE [LARGE SCALE GENOMIC DNA]</scope>
    <source>
        <strain evidence="3 4">JP610</strain>
    </source>
</reference>
<organism evidence="3 4">
    <name type="scientific">Sphaeroforma arctica JP610</name>
    <dbReference type="NCBI Taxonomy" id="667725"/>
    <lineage>
        <taxon>Eukaryota</taxon>
        <taxon>Ichthyosporea</taxon>
        <taxon>Ichthyophonida</taxon>
        <taxon>Sphaeroforma</taxon>
    </lineage>
</organism>
<feature type="transmembrane region" description="Helical" evidence="2">
    <location>
        <begin position="20"/>
        <end position="42"/>
    </location>
</feature>
<dbReference type="EMBL" id="KQ241753">
    <property type="protein sequence ID" value="KNC84600.1"/>
    <property type="molecule type" value="Genomic_DNA"/>
</dbReference>
<dbReference type="Proteomes" id="UP000054560">
    <property type="component" value="Unassembled WGS sequence"/>
</dbReference>
<proteinExistence type="predicted"/>